<organism evidence="1 2">
    <name type="scientific">Schizophyllum amplum</name>
    <dbReference type="NCBI Taxonomy" id="97359"/>
    <lineage>
        <taxon>Eukaryota</taxon>
        <taxon>Fungi</taxon>
        <taxon>Dikarya</taxon>
        <taxon>Basidiomycota</taxon>
        <taxon>Agaricomycotina</taxon>
        <taxon>Agaricomycetes</taxon>
        <taxon>Agaricomycetidae</taxon>
        <taxon>Agaricales</taxon>
        <taxon>Schizophyllaceae</taxon>
        <taxon>Schizophyllum</taxon>
    </lineage>
</organism>
<protein>
    <submittedName>
        <fullName evidence="1">Uncharacterized protein</fullName>
    </submittedName>
</protein>
<keyword evidence="2" id="KW-1185">Reference proteome</keyword>
<dbReference type="OrthoDB" id="2269034at2759"/>
<reference evidence="1 2" key="1">
    <citation type="journal article" date="2019" name="New Phytol.">
        <title>Comparative genomics reveals unique wood-decay strategies and fruiting body development in the Schizophyllaceae.</title>
        <authorList>
            <person name="Almasi E."/>
            <person name="Sahu N."/>
            <person name="Krizsan K."/>
            <person name="Balint B."/>
            <person name="Kovacs G.M."/>
            <person name="Kiss B."/>
            <person name="Cseklye J."/>
            <person name="Drula E."/>
            <person name="Henrissat B."/>
            <person name="Nagy I."/>
            <person name="Chovatia M."/>
            <person name="Adam C."/>
            <person name="LaButti K."/>
            <person name="Lipzen A."/>
            <person name="Riley R."/>
            <person name="Grigoriev I.V."/>
            <person name="Nagy L.G."/>
        </authorList>
    </citation>
    <scope>NUCLEOTIDE SEQUENCE [LARGE SCALE GENOMIC DNA]</scope>
    <source>
        <strain evidence="1 2">NL-1724</strain>
    </source>
</reference>
<accession>A0A550BUF2</accession>
<dbReference type="EMBL" id="VDMD01000078">
    <property type="protein sequence ID" value="TRM56172.1"/>
    <property type="molecule type" value="Genomic_DNA"/>
</dbReference>
<proteinExistence type="predicted"/>
<dbReference type="Proteomes" id="UP000320762">
    <property type="component" value="Unassembled WGS sequence"/>
</dbReference>
<evidence type="ECO:0000313" key="1">
    <source>
        <dbReference type="EMBL" id="TRM56172.1"/>
    </source>
</evidence>
<dbReference type="AlphaFoldDB" id="A0A550BUF2"/>
<gene>
    <name evidence="1" type="ORF">BD626DRAFT_466753</name>
</gene>
<evidence type="ECO:0000313" key="2">
    <source>
        <dbReference type="Proteomes" id="UP000320762"/>
    </source>
</evidence>
<name>A0A550BUF2_9AGAR</name>
<sequence>MDDYHQTHICDHYALATNSTASRSICAPSISTSDSDMHSDEVVAHASSVLHHASLVLKRAALFANLDLYRRSFVPDFADQAAIAHMSRELSAQGRIPASNDDALVALDKDLSALRRQIWRQLALHRSLAAPVRRLPRELLSYIFVCFAGMYNPPDRIGLVKCTVARVCCRRTWYTPAVDSLQHAGTLAIDARHRSRPCELVRYAAVIHTPRCRYPYSTRRCRTSFWRSC</sequence>
<comment type="caution">
    <text evidence="1">The sequence shown here is derived from an EMBL/GenBank/DDBJ whole genome shotgun (WGS) entry which is preliminary data.</text>
</comment>